<evidence type="ECO:0000256" key="1">
    <source>
        <dbReference type="SAM" id="MobiDB-lite"/>
    </source>
</evidence>
<comment type="caution">
    <text evidence="2">The sequence shown here is derived from an EMBL/GenBank/DDBJ whole genome shotgun (WGS) entry which is preliminary data.</text>
</comment>
<sequence length="94" mass="11045">FVLMSRLGTKISAFSTPSTPGIWMVALPWRSLWESRWFPSTQSSPWRARHRREATPSSCQGPMDRKPGPWSWTLMWERMRLESSAWRCTSKMGR</sequence>
<evidence type="ECO:0000313" key="2">
    <source>
        <dbReference type="EMBL" id="CAE7466828.1"/>
    </source>
</evidence>
<feature type="non-terminal residue" evidence="2">
    <location>
        <position position="94"/>
    </location>
</feature>
<proteinExistence type="predicted"/>
<name>A0A812S8M4_SYMPI</name>
<protein>
    <submittedName>
        <fullName evidence="2">Uncharacterized protein</fullName>
    </submittedName>
</protein>
<gene>
    <name evidence="2" type="ORF">SPIL2461_LOCUS11745</name>
</gene>
<feature type="region of interest" description="Disordered" evidence="1">
    <location>
        <begin position="47"/>
        <end position="66"/>
    </location>
</feature>
<reference evidence="2" key="1">
    <citation type="submission" date="2021-02" db="EMBL/GenBank/DDBJ databases">
        <authorList>
            <person name="Dougan E. K."/>
            <person name="Rhodes N."/>
            <person name="Thang M."/>
            <person name="Chan C."/>
        </authorList>
    </citation>
    <scope>NUCLEOTIDE SEQUENCE</scope>
</reference>
<accession>A0A812S8M4</accession>
<organism evidence="2 3">
    <name type="scientific">Symbiodinium pilosum</name>
    <name type="common">Dinoflagellate</name>
    <dbReference type="NCBI Taxonomy" id="2952"/>
    <lineage>
        <taxon>Eukaryota</taxon>
        <taxon>Sar</taxon>
        <taxon>Alveolata</taxon>
        <taxon>Dinophyceae</taxon>
        <taxon>Suessiales</taxon>
        <taxon>Symbiodiniaceae</taxon>
        <taxon>Symbiodinium</taxon>
    </lineage>
</organism>
<dbReference type="Proteomes" id="UP000649617">
    <property type="component" value="Unassembled WGS sequence"/>
</dbReference>
<dbReference type="EMBL" id="CAJNIZ010023158">
    <property type="protein sequence ID" value="CAE7466828.1"/>
    <property type="molecule type" value="Genomic_DNA"/>
</dbReference>
<keyword evidence="3" id="KW-1185">Reference proteome</keyword>
<evidence type="ECO:0000313" key="3">
    <source>
        <dbReference type="Proteomes" id="UP000649617"/>
    </source>
</evidence>
<dbReference type="AlphaFoldDB" id="A0A812S8M4"/>
<feature type="non-terminal residue" evidence="2">
    <location>
        <position position="1"/>
    </location>
</feature>